<protein>
    <recommendedName>
        <fullName evidence="3">Reverse transcriptase</fullName>
    </recommendedName>
</protein>
<dbReference type="OrthoDB" id="9902985at2759"/>
<dbReference type="Proteomes" id="UP000596742">
    <property type="component" value="Unassembled WGS sequence"/>
</dbReference>
<proteinExistence type="predicted"/>
<dbReference type="PANTHER" id="PTHR37557:SF4">
    <property type="entry name" value="CCHC-TYPE DOMAIN-CONTAINING PROTEIN"/>
    <property type="match status" value="1"/>
</dbReference>
<dbReference type="PANTHER" id="PTHR37557">
    <property type="entry name" value="115 KDA PROTEIN IN TYPE-1 RETROTRANSPOSABLE ELEMENT R1DM-LIKE PROTEIN-RELATED-RELATED"/>
    <property type="match status" value="1"/>
</dbReference>
<evidence type="ECO:0000313" key="2">
    <source>
        <dbReference type="Proteomes" id="UP000596742"/>
    </source>
</evidence>
<evidence type="ECO:0000313" key="1">
    <source>
        <dbReference type="EMBL" id="VDI58123.1"/>
    </source>
</evidence>
<reference evidence="1" key="1">
    <citation type="submission" date="2018-11" db="EMBL/GenBank/DDBJ databases">
        <authorList>
            <person name="Alioto T."/>
            <person name="Alioto T."/>
        </authorList>
    </citation>
    <scope>NUCLEOTIDE SEQUENCE</scope>
</reference>
<sequence>MQGNLNIVEEFCQATGMRLNVKKSAGFDIKPGSKNIYVINDFEPKWTVDHQKLCLVNPSEGNKYLGIKVSSWTGCTKEDLFIKLETWCERIGQSILKPRQKLEILKSYALARVAYYLYQVDYPQTKLKEIDCMIRRFVKKWLHLPACTTDHLLYTSTAMGGLGIPRLAKSAPCSRINTKRTVLNSKDENITCFVKTTGIEDEIKDTAEKLCIRIPSNPKRPASWRKSEEKQWEAQPTADKGRKCFEHKCSNSWLQAGSKHLREGDFISALQVRADTYPTRVTLARPDGREDITCRRCKTAPETIGHILGHCPAMYGYRIYRHNGIVDTLCDRLKLKGWLVSKEPRLRDAVVKMWIPDIVAVKDGKVVLIDPTDCKFGIVRKVTTGITGLWQPSVHSDVAF</sequence>
<organism evidence="1 2">
    <name type="scientific">Mytilus galloprovincialis</name>
    <name type="common">Mediterranean mussel</name>
    <dbReference type="NCBI Taxonomy" id="29158"/>
    <lineage>
        <taxon>Eukaryota</taxon>
        <taxon>Metazoa</taxon>
        <taxon>Spiralia</taxon>
        <taxon>Lophotrochozoa</taxon>
        <taxon>Mollusca</taxon>
        <taxon>Bivalvia</taxon>
        <taxon>Autobranchia</taxon>
        <taxon>Pteriomorphia</taxon>
        <taxon>Mytilida</taxon>
        <taxon>Mytiloidea</taxon>
        <taxon>Mytilidae</taxon>
        <taxon>Mytilinae</taxon>
        <taxon>Mytilus</taxon>
    </lineage>
</organism>
<dbReference type="EMBL" id="UYJE01007809">
    <property type="protein sequence ID" value="VDI58123.1"/>
    <property type="molecule type" value="Genomic_DNA"/>
</dbReference>
<accession>A0A8B6G3H8</accession>
<name>A0A8B6G3H8_MYTGA</name>
<comment type="caution">
    <text evidence="1">The sequence shown here is derived from an EMBL/GenBank/DDBJ whole genome shotgun (WGS) entry which is preliminary data.</text>
</comment>
<gene>
    <name evidence="1" type="ORF">MGAL_10B065741</name>
</gene>
<evidence type="ECO:0008006" key="3">
    <source>
        <dbReference type="Google" id="ProtNLM"/>
    </source>
</evidence>
<keyword evidence="2" id="KW-1185">Reference proteome</keyword>
<dbReference type="AlphaFoldDB" id="A0A8B6G3H8"/>